<evidence type="ECO:0000256" key="3">
    <source>
        <dbReference type="ARBA" id="ARBA00022815"/>
    </source>
</evidence>
<proteinExistence type="predicted"/>
<reference evidence="6" key="1">
    <citation type="submission" date="2022-01" db="EMBL/GenBank/DDBJ databases">
        <authorList>
            <person name="King R."/>
        </authorList>
    </citation>
    <scope>NUCLEOTIDE SEQUENCE</scope>
</reference>
<dbReference type="Proteomes" id="UP001152799">
    <property type="component" value="Chromosome 4"/>
</dbReference>
<evidence type="ECO:0000256" key="5">
    <source>
        <dbReference type="SAM" id="SignalP"/>
    </source>
</evidence>
<sequence length="89" mass="10071">MTVINNKMFPIILSIILLVVTQSYAQVTFSRNWEASGGKRNGHSVLPVPEFYFKMAANNVCQYLLSELKQMASCERRTVDDTPALFPDN</sequence>
<evidence type="ECO:0000256" key="1">
    <source>
        <dbReference type="ARBA" id="ARBA00004613"/>
    </source>
</evidence>
<dbReference type="InterPro" id="IPR002047">
    <property type="entry name" value="Adipokinetic_hormone_CS"/>
</dbReference>
<evidence type="ECO:0000313" key="6">
    <source>
        <dbReference type="EMBL" id="CAG9767986.1"/>
    </source>
</evidence>
<feature type="signal peptide" evidence="5">
    <location>
        <begin position="1"/>
        <end position="25"/>
    </location>
</feature>
<feature type="chain" id="PRO_5040290689" description="Adipokinetic hormone" evidence="5">
    <location>
        <begin position="26"/>
        <end position="89"/>
    </location>
</feature>
<dbReference type="GO" id="GO:0005576">
    <property type="term" value="C:extracellular region"/>
    <property type="evidence" value="ECO:0007669"/>
    <property type="project" value="UniProtKB-SubCell"/>
</dbReference>
<comment type="subcellular location">
    <subcellularLocation>
        <location evidence="1">Secreted</location>
    </subcellularLocation>
</comment>
<keyword evidence="2" id="KW-0964">Secreted</keyword>
<dbReference type="OrthoDB" id="8196018at2759"/>
<evidence type="ECO:0008006" key="8">
    <source>
        <dbReference type="Google" id="ProtNLM"/>
    </source>
</evidence>
<dbReference type="EMBL" id="OU892280">
    <property type="protein sequence ID" value="CAG9767986.1"/>
    <property type="molecule type" value="Genomic_DNA"/>
</dbReference>
<keyword evidence="4" id="KW-0873">Pyrrolidone carboxylic acid</keyword>
<keyword evidence="5" id="KW-0732">Signal</keyword>
<accession>A0A9N9MVI2</accession>
<keyword evidence="3" id="KW-0027">Amidation</keyword>
<dbReference type="PROSITE" id="PS00256">
    <property type="entry name" value="AKH"/>
    <property type="match status" value="1"/>
</dbReference>
<dbReference type="AlphaFoldDB" id="A0A9N9MVI2"/>
<dbReference type="GO" id="GO:0005179">
    <property type="term" value="F:hormone activity"/>
    <property type="evidence" value="ECO:0007669"/>
    <property type="project" value="UniProtKB-KW"/>
</dbReference>
<name>A0A9N9MVI2_9CUCU</name>
<evidence type="ECO:0000256" key="2">
    <source>
        <dbReference type="ARBA" id="ARBA00022525"/>
    </source>
</evidence>
<keyword evidence="7" id="KW-1185">Reference proteome</keyword>
<dbReference type="GO" id="GO:0007218">
    <property type="term" value="P:neuropeptide signaling pathway"/>
    <property type="evidence" value="ECO:0007669"/>
    <property type="project" value="UniProtKB-KW"/>
</dbReference>
<protein>
    <recommendedName>
        <fullName evidence="8">Adipokinetic hormone</fullName>
    </recommendedName>
</protein>
<evidence type="ECO:0000313" key="7">
    <source>
        <dbReference type="Proteomes" id="UP001152799"/>
    </source>
</evidence>
<evidence type="ECO:0000256" key="4">
    <source>
        <dbReference type="ARBA" id="ARBA00023283"/>
    </source>
</evidence>
<organism evidence="6 7">
    <name type="scientific">Ceutorhynchus assimilis</name>
    <name type="common">cabbage seed weevil</name>
    <dbReference type="NCBI Taxonomy" id="467358"/>
    <lineage>
        <taxon>Eukaryota</taxon>
        <taxon>Metazoa</taxon>
        <taxon>Ecdysozoa</taxon>
        <taxon>Arthropoda</taxon>
        <taxon>Hexapoda</taxon>
        <taxon>Insecta</taxon>
        <taxon>Pterygota</taxon>
        <taxon>Neoptera</taxon>
        <taxon>Endopterygota</taxon>
        <taxon>Coleoptera</taxon>
        <taxon>Polyphaga</taxon>
        <taxon>Cucujiformia</taxon>
        <taxon>Curculionidae</taxon>
        <taxon>Ceutorhynchinae</taxon>
        <taxon>Ceutorhynchus</taxon>
    </lineage>
</organism>
<gene>
    <name evidence="6" type="ORF">CEUTPL_LOCUS8538</name>
</gene>